<name>A0AAV4MJV5_9ARAC</name>
<comment type="caution">
    <text evidence="1">The sequence shown here is derived from an EMBL/GenBank/DDBJ whole genome shotgun (WGS) entry which is preliminary data.</text>
</comment>
<evidence type="ECO:0000313" key="2">
    <source>
        <dbReference type="Proteomes" id="UP001054837"/>
    </source>
</evidence>
<protein>
    <submittedName>
        <fullName evidence="1">Uncharacterized protein</fullName>
    </submittedName>
</protein>
<gene>
    <name evidence="1" type="ORF">CDAR_494781</name>
</gene>
<reference evidence="1 2" key="1">
    <citation type="submission" date="2021-06" db="EMBL/GenBank/DDBJ databases">
        <title>Caerostris darwini draft genome.</title>
        <authorList>
            <person name="Kono N."/>
            <person name="Arakawa K."/>
        </authorList>
    </citation>
    <scope>NUCLEOTIDE SEQUENCE [LARGE SCALE GENOMIC DNA]</scope>
</reference>
<sequence>MVVTKHGRLKFGLTCEVISNSFLNSFEFSAPEAYGEGKETVGARTDGLSFPPPQLFNPLFFVHLFSHPFCRSLPVPTPVCKTIPRDHRGPIKQLHCE</sequence>
<dbReference type="AlphaFoldDB" id="A0AAV4MJV5"/>
<dbReference type="Proteomes" id="UP001054837">
    <property type="component" value="Unassembled WGS sequence"/>
</dbReference>
<evidence type="ECO:0000313" key="1">
    <source>
        <dbReference type="EMBL" id="GIX72291.1"/>
    </source>
</evidence>
<organism evidence="1 2">
    <name type="scientific">Caerostris darwini</name>
    <dbReference type="NCBI Taxonomy" id="1538125"/>
    <lineage>
        <taxon>Eukaryota</taxon>
        <taxon>Metazoa</taxon>
        <taxon>Ecdysozoa</taxon>
        <taxon>Arthropoda</taxon>
        <taxon>Chelicerata</taxon>
        <taxon>Arachnida</taxon>
        <taxon>Araneae</taxon>
        <taxon>Araneomorphae</taxon>
        <taxon>Entelegynae</taxon>
        <taxon>Araneoidea</taxon>
        <taxon>Araneidae</taxon>
        <taxon>Caerostris</taxon>
    </lineage>
</organism>
<keyword evidence="2" id="KW-1185">Reference proteome</keyword>
<accession>A0AAV4MJV5</accession>
<proteinExistence type="predicted"/>
<dbReference type="EMBL" id="BPLQ01000513">
    <property type="protein sequence ID" value="GIX72291.1"/>
    <property type="molecule type" value="Genomic_DNA"/>
</dbReference>